<feature type="compositionally biased region" description="Polar residues" evidence="2">
    <location>
        <begin position="179"/>
        <end position="189"/>
    </location>
</feature>
<dbReference type="Proteomes" id="UP001153076">
    <property type="component" value="Unassembled WGS sequence"/>
</dbReference>
<feature type="compositionally biased region" description="Basic and acidic residues" evidence="2">
    <location>
        <begin position="164"/>
        <end position="177"/>
    </location>
</feature>
<evidence type="ECO:0000313" key="3">
    <source>
        <dbReference type="EMBL" id="KAJ8427662.1"/>
    </source>
</evidence>
<gene>
    <name evidence="3" type="ORF">Cgig2_032163</name>
</gene>
<name>A0A9Q1GYB7_9CARY</name>
<reference evidence="3" key="1">
    <citation type="submission" date="2022-04" db="EMBL/GenBank/DDBJ databases">
        <title>Carnegiea gigantea Genome sequencing and assembly v2.</title>
        <authorList>
            <person name="Copetti D."/>
            <person name="Sanderson M.J."/>
            <person name="Burquez A."/>
            <person name="Wojciechowski M.F."/>
        </authorList>
    </citation>
    <scope>NUCLEOTIDE SEQUENCE</scope>
    <source>
        <strain evidence="3">SGP5-SGP5p</strain>
        <tissue evidence="3">Aerial part</tissue>
    </source>
</reference>
<comment type="caution">
    <text evidence="3">The sequence shown here is derived from an EMBL/GenBank/DDBJ whole genome shotgun (WGS) entry which is preliminary data.</text>
</comment>
<feature type="coiled-coil region" evidence="1">
    <location>
        <begin position="122"/>
        <end position="163"/>
    </location>
</feature>
<keyword evidence="1" id="KW-0175">Coiled coil</keyword>
<feature type="region of interest" description="Disordered" evidence="2">
    <location>
        <begin position="164"/>
        <end position="196"/>
    </location>
</feature>
<evidence type="ECO:0000313" key="4">
    <source>
        <dbReference type="Proteomes" id="UP001153076"/>
    </source>
</evidence>
<proteinExistence type="predicted"/>
<dbReference type="AlphaFoldDB" id="A0A9Q1GYB7"/>
<keyword evidence="4" id="KW-1185">Reference proteome</keyword>
<protein>
    <submittedName>
        <fullName evidence="3">Uncharacterized protein</fullName>
    </submittedName>
</protein>
<evidence type="ECO:0000256" key="1">
    <source>
        <dbReference type="SAM" id="Coils"/>
    </source>
</evidence>
<accession>A0A9Q1GYB7</accession>
<organism evidence="3 4">
    <name type="scientific">Carnegiea gigantea</name>
    <dbReference type="NCBI Taxonomy" id="171969"/>
    <lineage>
        <taxon>Eukaryota</taxon>
        <taxon>Viridiplantae</taxon>
        <taxon>Streptophyta</taxon>
        <taxon>Embryophyta</taxon>
        <taxon>Tracheophyta</taxon>
        <taxon>Spermatophyta</taxon>
        <taxon>Magnoliopsida</taxon>
        <taxon>eudicotyledons</taxon>
        <taxon>Gunneridae</taxon>
        <taxon>Pentapetalae</taxon>
        <taxon>Caryophyllales</taxon>
        <taxon>Cactineae</taxon>
        <taxon>Cactaceae</taxon>
        <taxon>Cactoideae</taxon>
        <taxon>Echinocereeae</taxon>
        <taxon>Carnegiea</taxon>
    </lineage>
</organism>
<sequence length="298" mass="34152">MQNLCKFLKNRLEPYIDKPCPISKRPSVMIGGDVRHPITSLYHHSKSRSSPEFRAKRVKSYDVSLGVQHGTQLAACTLEKPRKYTSKTRTTGKHLYKEQVEETQLPKSKLKSKSRENRTPILMAKNNEVTQLMKMIEKIQAKIEESDKRVEAMAVVLQNLTKESQAENKKELSKEAPTKLSSNWKNNYQNKDKKASSSKEVYVVNSIIEHTPGGTNYTQALQQLFTKGKIDLPKIRLEIDALRQSKGFDPAKYCKHNRPRGHDTKNWSTFKNMLEKMFKSGQLPLPKAAQKPNNERTA</sequence>
<dbReference type="EMBL" id="JAKOGI010001115">
    <property type="protein sequence ID" value="KAJ8427662.1"/>
    <property type="molecule type" value="Genomic_DNA"/>
</dbReference>
<evidence type="ECO:0000256" key="2">
    <source>
        <dbReference type="SAM" id="MobiDB-lite"/>
    </source>
</evidence>